<dbReference type="Proteomes" id="UP000040576">
    <property type="component" value="Unassembled WGS sequence"/>
</dbReference>
<proteinExistence type="predicted"/>
<dbReference type="RefSeq" id="WP_156103295.1">
    <property type="nucleotide sequence ID" value="NZ_CCRF01000103.1"/>
</dbReference>
<reference evidence="1 2" key="1">
    <citation type="submission" date="2014-07" db="EMBL/GenBank/DDBJ databases">
        <authorList>
            <person name="Wibberg Daniel"/>
        </authorList>
    </citation>
    <scope>NUCLEOTIDE SEQUENCE [LARGE SCALE GENOMIC DNA]</scope>
</reference>
<protein>
    <submittedName>
        <fullName evidence="1">Uncharacterized protein</fullName>
    </submittedName>
</protein>
<name>A0A090IZS0_9BACI</name>
<gene>
    <name evidence="1" type="ORF">BT1A1_3476</name>
</gene>
<dbReference type="AlphaFoldDB" id="A0A090IZS0"/>
<accession>A0A090IZS0</accession>
<dbReference type="EMBL" id="CCRF01000103">
    <property type="protein sequence ID" value="CEE03257.1"/>
    <property type="molecule type" value="Genomic_DNA"/>
</dbReference>
<evidence type="ECO:0000313" key="2">
    <source>
        <dbReference type="Proteomes" id="UP000040576"/>
    </source>
</evidence>
<keyword evidence="2" id="KW-1185">Reference proteome</keyword>
<evidence type="ECO:0000313" key="1">
    <source>
        <dbReference type="EMBL" id="CEE03257.1"/>
    </source>
</evidence>
<organism evidence="1 2">
    <name type="scientific">Caldibacillus thermoamylovorans</name>
    <dbReference type="NCBI Taxonomy" id="35841"/>
    <lineage>
        <taxon>Bacteria</taxon>
        <taxon>Bacillati</taxon>
        <taxon>Bacillota</taxon>
        <taxon>Bacilli</taxon>
        <taxon>Bacillales</taxon>
        <taxon>Bacillaceae</taxon>
        <taxon>Caldibacillus</taxon>
    </lineage>
</organism>
<sequence>MNTKGKIVSSNYPGRAMNTQVENILNKNLADGGITADSLTFGFGVEDVSYLKPNMKLSDYISTYKPEYFSGYLVIKESNNNTGSALTKAFQESFEELQNTPLQANVWVIAEESYDEVISEFVKLPDVSNSWFKDKNTIGSFQFSVTAKGVNIDESKLNNLLKGGEWLDLY</sequence>